<keyword evidence="7" id="KW-1185">Reference proteome</keyword>
<evidence type="ECO:0000256" key="1">
    <source>
        <dbReference type="ARBA" id="ARBA00004141"/>
    </source>
</evidence>
<feature type="transmembrane region" description="Helical" evidence="5">
    <location>
        <begin position="224"/>
        <end position="244"/>
    </location>
</feature>
<evidence type="ECO:0000313" key="8">
    <source>
        <dbReference type="RefSeq" id="XP_030980235.1"/>
    </source>
</evidence>
<dbReference type="GeneID" id="41965136"/>
<dbReference type="PANTHER" id="PTHR23291:SF50">
    <property type="entry name" value="PROTEIN LIFEGUARD 4"/>
    <property type="match status" value="1"/>
</dbReference>
<comment type="similarity">
    <text evidence="5">Belongs to the BI1 family.</text>
</comment>
<reference evidence="8" key="2">
    <citation type="submission" date="2019-10" db="EMBL/GenBank/DDBJ databases">
        <authorList>
            <consortium name="NCBI Genome Project"/>
        </authorList>
    </citation>
    <scope>NUCLEOTIDE SEQUENCE</scope>
    <source>
        <strain evidence="8">NI907</strain>
    </source>
</reference>
<organism evidence="7 8">
    <name type="scientific">Pyricularia grisea</name>
    <name type="common">Crabgrass-specific blast fungus</name>
    <name type="synonym">Magnaporthe grisea</name>
    <dbReference type="NCBI Taxonomy" id="148305"/>
    <lineage>
        <taxon>Eukaryota</taxon>
        <taxon>Fungi</taxon>
        <taxon>Dikarya</taxon>
        <taxon>Ascomycota</taxon>
        <taxon>Pezizomycotina</taxon>
        <taxon>Sordariomycetes</taxon>
        <taxon>Sordariomycetidae</taxon>
        <taxon>Magnaporthales</taxon>
        <taxon>Pyriculariaceae</taxon>
        <taxon>Pyricularia</taxon>
    </lineage>
</organism>
<evidence type="ECO:0000256" key="4">
    <source>
        <dbReference type="ARBA" id="ARBA00023136"/>
    </source>
</evidence>
<keyword evidence="4 5" id="KW-0472">Membrane</keyword>
<dbReference type="Proteomes" id="UP000515153">
    <property type="component" value="Chromosome VII"/>
</dbReference>
<sequence>MAANAKYTAAPTQDPDDHLDYTSAPPSYQATGSTAAQPSDAERLASGVPRASEDDLPDDFKFGGNVAEATIEIRHQFIRKVYSILTVQLLITGGVSALGFMSTSYRDWVRAHPGVLWLSLFGAMGMMLLTYWKRKSYPTNLLFLGGFTLLEAYTISVVVTFYNSSVVLNAVLLTAGMFVFLTAFAFQTKYDFTSWMPYLFGALWGLVLFSFVAMFLPYSSTAELIYGCLAALVFSGYILVDTQLVMRTHHVEEEIAAAISLYLDIINLFLAILRILNSQQQN</sequence>
<reference evidence="8" key="3">
    <citation type="submission" date="2025-08" db="UniProtKB">
        <authorList>
            <consortium name="RefSeq"/>
        </authorList>
    </citation>
    <scope>IDENTIFICATION</scope>
    <source>
        <strain evidence="8">NI907</strain>
    </source>
</reference>
<feature type="transmembrane region" description="Helical" evidence="5">
    <location>
        <begin position="141"/>
        <end position="162"/>
    </location>
</feature>
<evidence type="ECO:0000256" key="5">
    <source>
        <dbReference type="RuleBase" id="RU004379"/>
    </source>
</evidence>
<reference evidence="7 8" key="1">
    <citation type="journal article" date="2019" name="Mol. Biol. Evol.">
        <title>Blast fungal genomes show frequent chromosomal changes, gene gains and losses, and effector gene turnover.</title>
        <authorList>
            <person name="Gomez Luciano L.B."/>
            <person name="Jason Tsai I."/>
            <person name="Chuma I."/>
            <person name="Tosa Y."/>
            <person name="Chen Y.H."/>
            <person name="Li J.Y."/>
            <person name="Li M.Y."/>
            <person name="Jade Lu M.Y."/>
            <person name="Nakayashiki H."/>
            <person name="Li W.H."/>
        </authorList>
    </citation>
    <scope>NUCLEOTIDE SEQUENCE [LARGE SCALE GENOMIC DNA]</scope>
    <source>
        <strain evidence="7 8">NI907</strain>
    </source>
</reference>
<feature type="region of interest" description="Disordered" evidence="6">
    <location>
        <begin position="1"/>
        <end position="56"/>
    </location>
</feature>
<feature type="transmembrane region" description="Helical" evidence="5">
    <location>
        <begin position="168"/>
        <end position="186"/>
    </location>
</feature>
<dbReference type="KEGG" id="pgri:PgNI_10254"/>
<feature type="transmembrane region" description="Helical" evidence="5">
    <location>
        <begin position="198"/>
        <end position="218"/>
    </location>
</feature>
<evidence type="ECO:0000256" key="2">
    <source>
        <dbReference type="ARBA" id="ARBA00022692"/>
    </source>
</evidence>
<keyword evidence="2 5" id="KW-0812">Transmembrane</keyword>
<evidence type="ECO:0000313" key="7">
    <source>
        <dbReference type="Proteomes" id="UP000515153"/>
    </source>
</evidence>
<gene>
    <name evidence="8" type="ORF">PgNI_10254</name>
</gene>
<dbReference type="PANTHER" id="PTHR23291">
    <property type="entry name" value="BAX INHIBITOR-RELATED"/>
    <property type="match status" value="1"/>
</dbReference>
<proteinExistence type="inferred from homology"/>
<protein>
    <submittedName>
        <fullName evidence="8">Uncharacterized protein</fullName>
    </submittedName>
</protein>
<dbReference type="RefSeq" id="XP_030980235.1">
    <property type="nucleotide sequence ID" value="XM_031130228.1"/>
</dbReference>
<feature type="transmembrane region" description="Helical" evidence="5">
    <location>
        <begin position="114"/>
        <end position="132"/>
    </location>
</feature>
<dbReference type="CDD" id="cd10429">
    <property type="entry name" value="GAAP_like"/>
    <property type="match status" value="1"/>
</dbReference>
<name>A0A6P8AZ91_PYRGI</name>
<feature type="transmembrane region" description="Helical" evidence="5">
    <location>
        <begin position="81"/>
        <end position="102"/>
    </location>
</feature>
<dbReference type="GO" id="GO:0016020">
    <property type="term" value="C:membrane"/>
    <property type="evidence" value="ECO:0007669"/>
    <property type="project" value="UniProtKB-SubCell"/>
</dbReference>
<dbReference type="OrthoDB" id="7933078at2759"/>
<keyword evidence="3 5" id="KW-1133">Transmembrane helix</keyword>
<dbReference type="AlphaFoldDB" id="A0A6P8AZ91"/>
<dbReference type="InterPro" id="IPR006214">
    <property type="entry name" value="Bax_inhibitor_1-related"/>
</dbReference>
<evidence type="ECO:0000256" key="3">
    <source>
        <dbReference type="ARBA" id="ARBA00022989"/>
    </source>
</evidence>
<feature type="compositionally biased region" description="Polar residues" evidence="6">
    <location>
        <begin position="24"/>
        <end position="37"/>
    </location>
</feature>
<dbReference type="Pfam" id="PF01027">
    <property type="entry name" value="Bax1-I"/>
    <property type="match status" value="1"/>
</dbReference>
<comment type="subcellular location">
    <subcellularLocation>
        <location evidence="1">Membrane</location>
        <topology evidence="1">Multi-pass membrane protein</topology>
    </subcellularLocation>
</comment>
<accession>A0A6P8AZ91</accession>
<evidence type="ECO:0000256" key="6">
    <source>
        <dbReference type="SAM" id="MobiDB-lite"/>
    </source>
</evidence>